<name>A0A840V7G5_9BACT</name>
<organism evidence="1 2">
    <name type="scientific">Desulfoprunum benzoelyticum</name>
    <dbReference type="NCBI Taxonomy" id="1506996"/>
    <lineage>
        <taxon>Bacteria</taxon>
        <taxon>Pseudomonadati</taxon>
        <taxon>Thermodesulfobacteriota</taxon>
        <taxon>Desulfobulbia</taxon>
        <taxon>Desulfobulbales</taxon>
        <taxon>Desulfobulbaceae</taxon>
        <taxon>Desulfoprunum</taxon>
    </lineage>
</organism>
<proteinExistence type="predicted"/>
<protein>
    <submittedName>
        <fullName evidence="1">Uncharacterized protein</fullName>
    </submittedName>
</protein>
<evidence type="ECO:0000313" key="1">
    <source>
        <dbReference type="EMBL" id="MBB5349699.1"/>
    </source>
</evidence>
<dbReference type="RefSeq" id="WP_183352542.1">
    <property type="nucleotide sequence ID" value="NZ_JACHEO010000036.1"/>
</dbReference>
<comment type="caution">
    <text evidence="1">The sequence shown here is derived from an EMBL/GenBank/DDBJ whole genome shotgun (WGS) entry which is preliminary data.</text>
</comment>
<accession>A0A840V7G5</accession>
<reference evidence="1 2" key="1">
    <citation type="submission" date="2020-08" db="EMBL/GenBank/DDBJ databases">
        <title>Genomic Encyclopedia of Type Strains, Phase IV (KMG-IV): sequencing the most valuable type-strain genomes for metagenomic binning, comparative biology and taxonomic classification.</title>
        <authorList>
            <person name="Goeker M."/>
        </authorList>
    </citation>
    <scope>NUCLEOTIDE SEQUENCE [LARGE SCALE GENOMIC DNA]</scope>
    <source>
        <strain evidence="1 2">DSM 28570</strain>
    </source>
</reference>
<keyword evidence="2" id="KW-1185">Reference proteome</keyword>
<gene>
    <name evidence="1" type="ORF">HNQ81_003456</name>
</gene>
<dbReference type="Proteomes" id="UP000539642">
    <property type="component" value="Unassembled WGS sequence"/>
</dbReference>
<sequence length="52" mass="5764">MDIEVKKEDETGYAGRIFDVLYSLGGDTYGVPTNTLENGGQRRFHAIDEGVE</sequence>
<evidence type="ECO:0000313" key="2">
    <source>
        <dbReference type="Proteomes" id="UP000539642"/>
    </source>
</evidence>
<dbReference type="EMBL" id="JACHEO010000036">
    <property type="protein sequence ID" value="MBB5349699.1"/>
    <property type="molecule type" value="Genomic_DNA"/>
</dbReference>
<dbReference type="AlphaFoldDB" id="A0A840V7G5"/>